<sequence length="126" mass="14397">MSRRGPVLETRREDFANDKGSSDKEASWSRSDKQTPQVQLALDISPASFATRLSITGFFTAGFMEDGMLLPAVYLRLTWLIQLLRNVIPAYTRNTHNSPPMYYYGLMVHFCPLTQEGEYSKWLSDP</sequence>
<keyword evidence="3" id="KW-1185">Reference proteome</keyword>
<evidence type="ECO:0000313" key="2">
    <source>
        <dbReference type="EMBL" id="KYN38593.1"/>
    </source>
</evidence>
<accession>A0A195FDW0</accession>
<reference evidence="2 3" key="1">
    <citation type="submission" date="2016-03" db="EMBL/GenBank/DDBJ databases">
        <title>Trachymyrmex septentrionalis WGS genome.</title>
        <authorList>
            <person name="Nygaard S."/>
            <person name="Hu H."/>
            <person name="Boomsma J."/>
            <person name="Zhang G."/>
        </authorList>
    </citation>
    <scope>NUCLEOTIDE SEQUENCE [LARGE SCALE GENOMIC DNA]</scope>
    <source>
        <strain evidence="2">Tsep2-gDNA-1</strain>
        <tissue evidence="2">Whole body</tissue>
    </source>
</reference>
<name>A0A195FDW0_9HYME</name>
<feature type="region of interest" description="Disordered" evidence="1">
    <location>
        <begin position="1"/>
        <end position="35"/>
    </location>
</feature>
<dbReference type="Proteomes" id="UP000078541">
    <property type="component" value="Unassembled WGS sequence"/>
</dbReference>
<proteinExistence type="predicted"/>
<organism evidence="2 3">
    <name type="scientific">Trachymyrmex septentrionalis</name>
    <dbReference type="NCBI Taxonomy" id="34720"/>
    <lineage>
        <taxon>Eukaryota</taxon>
        <taxon>Metazoa</taxon>
        <taxon>Ecdysozoa</taxon>
        <taxon>Arthropoda</taxon>
        <taxon>Hexapoda</taxon>
        <taxon>Insecta</taxon>
        <taxon>Pterygota</taxon>
        <taxon>Neoptera</taxon>
        <taxon>Endopterygota</taxon>
        <taxon>Hymenoptera</taxon>
        <taxon>Apocrita</taxon>
        <taxon>Aculeata</taxon>
        <taxon>Formicoidea</taxon>
        <taxon>Formicidae</taxon>
        <taxon>Myrmicinae</taxon>
        <taxon>Trachymyrmex</taxon>
    </lineage>
</organism>
<evidence type="ECO:0000313" key="3">
    <source>
        <dbReference type="Proteomes" id="UP000078541"/>
    </source>
</evidence>
<evidence type="ECO:0000256" key="1">
    <source>
        <dbReference type="SAM" id="MobiDB-lite"/>
    </source>
</evidence>
<dbReference type="AlphaFoldDB" id="A0A195FDW0"/>
<gene>
    <name evidence="2" type="ORF">ALC56_07076</name>
</gene>
<feature type="compositionally biased region" description="Basic and acidic residues" evidence="1">
    <location>
        <begin position="9"/>
        <end position="33"/>
    </location>
</feature>
<dbReference type="EMBL" id="KQ981656">
    <property type="protein sequence ID" value="KYN38593.1"/>
    <property type="molecule type" value="Genomic_DNA"/>
</dbReference>
<protein>
    <submittedName>
        <fullName evidence="2">Uncharacterized protein</fullName>
    </submittedName>
</protein>